<name>A0A923IY79_9ACTO</name>
<protein>
    <recommendedName>
        <fullName evidence="3">DUF4230 domain-containing protein</fullName>
    </recommendedName>
</protein>
<organism evidence="1 2">
    <name type="scientific">Schaalia hyovaginalis</name>
    <dbReference type="NCBI Taxonomy" id="29316"/>
    <lineage>
        <taxon>Bacteria</taxon>
        <taxon>Bacillati</taxon>
        <taxon>Actinomycetota</taxon>
        <taxon>Actinomycetes</taxon>
        <taxon>Actinomycetales</taxon>
        <taxon>Actinomycetaceae</taxon>
        <taxon>Schaalia</taxon>
    </lineage>
</organism>
<evidence type="ECO:0000313" key="1">
    <source>
        <dbReference type="EMBL" id="MBB6335213.1"/>
    </source>
</evidence>
<proteinExistence type="predicted"/>
<gene>
    <name evidence="1" type="ORF">HD592_001778</name>
</gene>
<dbReference type="AlphaFoldDB" id="A0A923IY79"/>
<dbReference type="EMBL" id="JACHMK010000001">
    <property type="protein sequence ID" value="MBB6335213.1"/>
    <property type="molecule type" value="Genomic_DNA"/>
</dbReference>
<evidence type="ECO:0000313" key="2">
    <source>
        <dbReference type="Proteomes" id="UP000617426"/>
    </source>
</evidence>
<comment type="caution">
    <text evidence="1">The sequence shown here is derived from an EMBL/GenBank/DDBJ whole genome shotgun (WGS) entry which is preliminary data.</text>
</comment>
<sequence length="163" mass="18075">MTTDSRVVESIQREEKIVLLALGIQGIERKEEATKVGGFTIPGSAKVSYFQYKFDAQLGLNGKSVTVEKTGDTEYTITVPDFEFLGFNNPRFEVAVEDNGVVSFITPDIDESAAITEILNDSRKEQHIADNAEFLRMQCESFYGGIIRGIDPSLTVKFEYSGS</sequence>
<reference evidence="1" key="1">
    <citation type="submission" date="2020-08" db="EMBL/GenBank/DDBJ databases">
        <title>Sequencing the genomes of 1000 actinobacteria strains.</title>
        <authorList>
            <person name="Klenk H.-P."/>
        </authorList>
    </citation>
    <scope>NUCLEOTIDE SEQUENCE</scope>
    <source>
        <strain evidence="1">DSM 10695</strain>
    </source>
</reference>
<keyword evidence="2" id="KW-1185">Reference proteome</keyword>
<evidence type="ECO:0008006" key="3">
    <source>
        <dbReference type="Google" id="ProtNLM"/>
    </source>
</evidence>
<accession>A0A923IY79</accession>
<dbReference type="RefSeq" id="WP_184453474.1">
    <property type="nucleotide sequence ID" value="NZ_JACHMK010000001.1"/>
</dbReference>
<dbReference type="Proteomes" id="UP000617426">
    <property type="component" value="Unassembled WGS sequence"/>
</dbReference>